<dbReference type="EMBL" id="WJQU01000216">
    <property type="protein sequence ID" value="KAJ6634443.1"/>
    <property type="molecule type" value="Genomic_DNA"/>
</dbReference>
<comment type="caution">
    <text evidence="3">The sequence shown here is derived from an EMBL/GenBank/DDBJ whole genome shotgun (WGS) entry which is preliminary data.</text>
</comment>
<sequence length="109" mass="12083">SDAVFARVKDRLSADQAAAKAINAVFCYQITSDGKVIKEWTLDLKTGEVYEGAPKTEVDAVVTISDRDMLDITLGKLNPQIAFMKGKLKIIGNVFLSRKLQPFFEMEAK</sequence>
<dbReference type="InterPro" id="IPR036527">
    <property type="entry name" value="SCP2_sterol-bd_dom_sf"/>
</dbReference>
<name>A0A9Q0NHG8_9DIPT</name>
<protein>
    <submittedName>
        <fullName evidence="3">Peroxisomal multifunctional enzyme type 2</fullName>
    </submittedName>
</protein>
<dbReference type="PANTHER" id="PTHR10094:SF25">
    <property type="entry name" value="SCP2 STEROL-BINDING DOMAIN-CONTAINING PROTEIN 1"/>
    <property type="match status" value="1"/>
</dbReference>
<dbReference type="Gene3D" id="3.30.1050.10">
    <property type="entry name" value="SCP2 sterol-binding domain"/>
    <property type="match status" value="1"/>
</dbReference>
<organism evidence="3 4">
    <name type="scientific">Pseudolycoriella hygida</name>
    <dbReference type="NCBI Taxonomy" id="35572"/>
    <lineage>
        <taxon>Eukaryota</taxon>
        <taxon>Metazoa</taxon>
        <taxon>Ecdysozoa</taxon>
        <taxon>Arthropoda</taxon>
        <taxon>Hexapoda</taxon>
        <taxon>Insecta</taxon>
        <taxon>Pterygota</taxon>
        <taxon>Neoptera</taxon>
        <taxon>Endopterygota</taxon>
        <taxon>Diptera</taxon>
        <taxon>Nematocera</taxon>
        <taxon>Sciaroidea</taxon>
        <taxon>Sciaridae</taxon>
        <taxon>Pseudolycoriella</taxon>
    </lineage>
</organism>
<feature type="domain" description="SCP2" evidence="1">
    <location>
        <begin position="6"/>
        <end position="104"/>
    </location>
</feature>
<evidence type="ECO:0000313" key="4">
    <source>
        <dbReference type="Proteomes" id="UP001151699"/>
    </source>
</evidence>
<proteinExistence type="predicted"/>
<dbReference type="OrthoDB" id="3592703at2759"/>
<evidence type="ECO:0000259" key="1">
    <source>
        <dbReference type="Pfam" id="PF02036"/>
    </source>
</evidence>
<keyword evidence="4" id="KW-1185">Reference proteome</keyword>
<dbReference type="EMBL" id="WJQU01000001">
    <property type="protein sequence ID" value="KAJ6649731.1"/>
    <property type="molecule type" value="Genomic_DNA"/>
</dbReference>
<gene>
    <name evidence="3" type="primary">Hsd17b4_1</name>
    <name evidence="2" type="synonym">Hsd17b4_0</name>
    <name evidence="3" type="ORF">Bhyg_04970</name>
    <name evidence="2" type="ORF">Bhyg_17456</name>
</gene>
<dbReference type="PANTHER" id="PTHR10094">
    <property type="entry name" value="STEROL CARRIER PROTEIN 2 SCP-2 FAMILY PROTEIN"/>
    <property type="match status" value="1"/>
</dbReference>
<dbReference type="AlphaFoldDB" id="A0A9Q0NHG8"/>
<evidence type="ECO:0000313" key="2">
    <source>
        <dbReference type="EMBL" id="KAJ6634443.1"/>
    </source>
</evidence>
<feature type="non-terminal residue" evidence="3">
    <location>
        <position position="1"/>
    </location>
</feature>
<reference evidence="3" key="1">
    <citation type="submission" date="2022-07" db="EMBL/GenBank/DDBJ databases">
        <authorList>
            <person name="Trinca V."/>
            <person name="Uliana J.V.C."/>
            <person name="Torres T.T."/>
            <person name="Ward R.J."/>
            <person name="Monesi N."/>
        </authorList>
    </citation>
    <scope>NUCLEOTIDE SEQUENCE</scope>
    <source>
        <strain evidence="3">HSMRA1968</strain>
        <tissue evidence="3">Whole embryos</tissue>
    </source>
</reference>
<dbReference type="InterPro" id="IPR003033">
    <property type="entry name" value="SCP2_sterol-bd_dom"/>
</dbReference>
<dbReference type="GO" id="GO:0005829">
    <property type="term" value="C:cytosol"/>
    <property type="evidence" value="ECO:0007669"/>
    <property type="project" value="TreeGrafter"/>
</dbReference>
<dbReference type="Pfam" id="PF02036">
    <property type="entry name" value="SCP2"/>
    <property type="match status" value="1"/>
</dbReference>
<dbReference type="Proteomes" id="UP001151699">
    <property type="component" value="Chromosome A"/>
</dbReference>
<feature type="non-terminal residue" evidence="3">
    <location>
        <position position="109"/>
    </location>
</feature>
<accession>A0A9Q0NHG8</accession>
<evidence type="ECO:0000313" key="3">
    <source>
        <dbReference type="EMBL" id="KAJ6649731.1"/>
    </source>
</evidence>
<dbReference type="SUPFAM" id="SSF55718">
    <property type="entry name" value="SCP-like"/>
    <property type="match status" value="1"/>
</dbReference>